<feature type="domain" description="FBD" evidence="2">
    <location>
        <begin position="243"/>
        <end position="281"/>
    </location>
</feature>
<dbReference type="EMBL" id="BQKI01000084">
    <property type="protein sequence ID" value="GJN32560.1"/>
    <property type="molecule type" value="Genomic_DNA"/>
</dbReference>
<proteinExistence type="predicted"/>
<sequence>MMGTRLRRHDDRLSALPDATLAHILSHLSTLEAARTSVLSRRCNRVHASVPVVDLVHDGNRGRRFSRTRTCFDHQLLRSLRYKGGLPPPDKSLFLSLANHTAVTALTVDICECIDEKKPHEVATVTRLVAACANLTFLHLALRPAMVYRSSLFTNALRGLSRLSHLELKGCLPSDHSVCSVAVMLQNTPNLEVLSLFPLLPDPPQKKKARRYISDEDDNDKNGDDYSGNVLVLVPKRVTSIAISCFEQKLRRVNIVGYRGRLMERMLAKFLLSKATALEEFSVSLPPGRAPQHKDDMELTYWRANHRTKVTCA</sequence>
<dbReference type="SUPFAM" id="SSF81383">
    <property type="entry name" value="F-box domain"/>
    <property type="match status" value="1"/>
</dbReference>
<evidence type="ECO:0000259" key="1">
    <source>
        <dbReference type="Pfam" id="PF00646"/>
    </source>
</evidence>
<dbReference type="Proteomes" id="UP001054889">
    <property type="component" value="Unassembled WGS sequence"/>
</dbReference>
<evidence type="ECO:0000313" key="3">
    <source>
        <dbReference type="EMBL" id="GJN32560.1"/>
    </source>
</evidence>
<comment type="caution">
    <text evidence="3">The sequence shown here is derived from an EMBL/GenBank/DDBJ whole genome shotgun (WGS) entry which is preliminary data.</text>
</comment>
<evidence type="ECO:0000259" key="2">
    <source>
        <dbReference type="Pfam" id="PF08387"/>
    </source>
</evidence>
<dbReference type="Pfam" id="PF08387">
    <property type="entry name" value="FBD"/>
    <property type="match status" value="1"/>
</dbReference>
<dbReference type="InterPro" id="IPR036047">
    <property type="entry name" value="F-box-like_dom_sf"/>
</dbReference>
<dbReference type="Gene3D" id="3.80.10.10">
    <property type="entry name" value="Ribonuclease Inhibitor"/>
    <property type="match status" value="1"/>
</dbReference>
<reference evidence="3" key="1">
    <citation type="journal article" date="2018" name="DNA Res.">
        <title>Multiple hybrid de novo genome assembly of finger millet, an orphan allotetraploid crop.</title>
        <authorList>
            <person name="Hatakeyama M."/>
            <person name="Aluri S."/>
            <person name="Balachadran M.T."/>
            <person name="Sivarajan S.R."/>
            <person name="Patrignani A."/>
            <person name="Gruter S."/>
            <person name="Poveda L."/>
            <person name="Shimizu-Inatsugi R."/>
            <person name="Baeten J."/>
            <person name="Francoijs K.J."/>
            <person name="Nataraja K.N."/>
            <person name="Reddy Y.A.N."/>
            <person name="Phadnis S."/>
            <person name="Ravikumar R.L."/>
            <person name="Schlapbach R."/>
            <person name="Sreeman S.M."/>
            <person name="Shimizu K.K."/>
        </authorList>
    </citation>
    <scope>NUCLEOTIDE SEQUENCE</scope>
</reference>
<name>A0AAV5FDU6_ELECO</name>
<dbReference type="PANTHER" id="PTHR31900:SF30">
    <property type="entry name" value="SUPERFAMILY PROTEIN, PUTATIVE-RELATED"/>
    <property type="match status" value="1"/>
</dbReference>
<feature type="domain" description="F-box" evidence="1">
    <location>
        <begin position="13"/>
        <end position="45"/>
    </location>
</feature>
<dbReference type="InterPro" id="IPR050232">
    <property type="entry name" value="FBL13/AtMIF1-like"/>
</dbReference>
<dbReference type="InterPro" id="IPR006566">
    <property type="entry name" value="FBD"/>
</dbReference>
<accession>A0AAV5FDU6</accession>
<gene>
    <name evidence="3" type="primary">gb21074</name>
    <name evidence="3" type="ORF">PR202_gb21074</name>
</gene>
<dbReference type="InterPro" id="IPR001810">
    <property type="entry name" value="F-box_dom"/>
</dbReference>
<reference evidence="3" key="2">
    <citation type="submission" date="2021-12" db="EMBL/GenBank/DDBJ databases">
        <title>Resequencing data analysis of finger millet.</title>
        <authorList>
            <person name="Hatakeyama M."/>
            <person name="Aluri S."/>
            <person name="Balachadran M.T."/>
            <person name="Sivarajan S.R."/>
            <person name="Poveda L."/>
            <person name="Shimizu-Inatsugi R."/>
            <person name="Schlapbach R."/>
            <person name="Sreeman S.M."/>
            <person name="Shimizu K.K."/>
        </authorList>
    </citation>
    <scope>NUCLEOTIDE SEQUENCE</scope>
</reference>
<protein>
    <recommendedName>
        <fullName evidence="5">F-box domain-containing protein</fullName>
    </recommendedName>
</protein>
<organism evidence="3 4">
    <name type="scientific">Eleusine coracana subsp. coracana</name>
    <dbReference type="NCBI Taxonomy" id="191504"/>
    <lineage>
        <taxon>Eukaryota</taxon>
        <taxon>Viridiplantae</taxon>
        <taxon>Streptophyta</taxon>
        <taxon>Embryophyta</taxon>
        <taxon>Tracheophyta</taxon>
        <taxon>Spermatophyta</taxon>
        <taxon>Magnoliopsida</taxon>
        <taxon>Liliopsida</taxon>
        <taxon>Poales</taxon>
        <taxon>Poaceae</taxon>
        <taxon>PACMAD clade</taxon>
        <taxon>Chloridoideae</taxon>
        <taxon>Cynodonteae</taxon>
        <taxon>Eleusininae</taxon>
        <taxon>Eleusine</taxon>
    </lineage>
</organism>
<keyword evidence="4" id="KW-1185">Reference proteome</keyword>
<dbReference type="InterPro" id="IPR032675">
    <property type="entry name" value="LRR_dom_sf"/>
</dbReference>
<evidence type="ECO:0008006" key="5">
    <source>
        <dbReference type="Google" id="ProtNLM"/>
    </source>
</evidence>
<evidence type="ECO:0000313" key="4">
    <source>
        <dbReference type="Proteomes" id="UP001054889"/>
    </source>
</evidence>
<dbReference type="SUPFAM" id="SSF52047">
    <property type="entry name" value="RNI-like"/>
    <property type="match status" value="1"/>
</dbReference>
<dbReference type="Pfam" id="PF00646">
    <property type="entry name" value="F-box"/>
    <property type="match status" value="1"/>
</dbReference>
<dbReference type="AlphaFoldDB" id="A0AAV5FDU6"/>
<dbReference type="PANTHER" id="PTHR31900">
    <property type="entry name" value="F-BOX/RNI SUPERFAMILY PROTEIN-RELATED"/>
    <property type="match status" value="1"/>
</dbReference>